<evidence type="ECO:0000256" key="2">
    <source>
        <dbReference type="ARBA" id="ARBA00022448"/>
    </source>
</evidence>
<dbReference type="Gene3D" id="1.10.3720.10">
    <property type="entry name" value="MetI-like"/>
    <property type="match status" value="1"/>
</dbReference>
<dbReference type="Pfam" id="PF19300">
    <property type="entry name" value="BPD_transp_1_N"/>
    <property type="match status" value="1"/>
</dbReference>
<feature type="domain" description="ABC transmembrane type-1" evidence="8">
    <location>
        <begin position="95"/>
        <end position="304"/>
    </location>
</feature>
<sequence>MSSFLAKRLAGALVVLALVSMMSFAIIWLVPGDPTAAFLDTSATPEQVARLRRELGLDKPILVQMVDWYGRVLRGDLGHSILLNRSVTAAILERLPVTLSLTGFALVLALIGGIAAGIVAAVNHNRWPDQLVMTVALFGLSVPDFWLGIMLILVLAVQFGLFPTGGYIPLGDDPFGWMRSIIMPAATLAIIQVGFIARMTRASMLEVLNQDFIRTADAKGLKRAEIMLRHGLPNALVPILTVGGIVAGALLGGAVIVEQVFSIPGVGRLIIGGILSRDYPVIQGGLLFLAVIYLMVNLAVDVLYAVADPRVRLE</sequence>
<gene>
    <name evidence="9" type="ORF">I2H38_05440</name>
</gene>
<evidence type="ECO:0000256" key="1">
    <source>
        <dbReference type="ARBA" id="ARBA00004651"/>
    </source>
</evidence>
<dbReference type="Pfam" id="PF00528">
    <property type="entry name" value="BPD_transp_1"/>
    <property type="match status" value="1"/>
</dbReference>
<dbReference type="PANTHER" id="PTHR43163:SF6">
    <property type="entry name" value="DIPEPTIDE TRANSPORT SYSTEM PERMEASE PROTEIN DPPB-RELATED"/>
    <property type="match status" value="1"/>
</dbReference>
<dbReference type="CDD" id="cd06261">
    <property type="entry name" value="TM_PBP2"/>
    <property type="match status" value="1"/>
</dbReference>
<evidence type="ECO:0000256" key="4">
    <source>
        <dbReference type="ARBA" id="ARBA00022692"/>
    </source>
</evidence>
<accession>A0A931FMQ6</accession>
<feature type="transmembrane region" description="Helical" evidence="7">
    <location>
        <begin position="286"/>
        <end position="307"/>
    </location>
</feature>
<organism evidence="9 10">
    <name type="scientific">Microvirga alba</name>
    <dbReference type="NCBI Taxonomy" id="2791025"/>
    <lineage>
        <taxon>Bacteria</taxon>
        <taxon>Pseudomonadati</taxon>
        <taxon>Pseudomonadota</taxon>
        <taxon>Alphaproteobacteria</taxon>
        <taxon>Hyphomicrobiales</taxon>
        <taxon>Methylobacteriaceae</taxon>
        <taxon>Microvirga</taxon>
    </lineage>
</organism>
<feature type="transmembrane region" description="Helical" evidence="7">
    <location>
        <begin position="101"/>
        <end position="122"/>
    </location>
</feature>
<dbReference type="PROSITE" id="PS50928">
    <property type="entry name" value="ABC_TM1"/>
    <property type="match status" value="1"/>
</dbReference>
<name>A0A931FMQ6_9HYPH</name>
<comment type="caution">
    <text evidence="9">The sequence shown here is derived from an EMBL/GenBank/DDBJ whole genome shotgun (WGS) entry which is preliminary data.</text>
</comment>
<comment type="similarity">
    <text evidence="7">Belongs to the binding-protein-dependent transport system permease family.</text>
</comment>
<evidence type="ECO:0000313" key="9">
    <source>
        <dbReference type="EMBL" id="MBF9232820.1"/>
    </source>
</evidence>
<feature type="transmembrane region" description="Helical" evidence="7">
    <location>
        <begin position="134"/>
        <end position="157"/>
    </location>
</feature>
<dbReference type="InterPro" id="IPR000515">
    <property type="entry name" value="MetI-like"/>
</dbReference>
<dbReference type="InterPro" id="IPR045621">
    <property type="entry name" value="BPD_transp_1_N"/>
</dbReference>
<evidence type="ECO:0000259" key="8">
    <source>
        <dbReference type="PROSITE" id="PS50928"/>
    </source>
</evidence>
<keyword evidence="4 7" id="KW-0812">Transmembrane</keyword>
<dbReference type="InterPro" id="IPR035906">
    <property type="entry name" value="MetI-like_sf"/>
</dbReference>
<feature type="transmembrane region" description="Helical" evidence="7">
    <location>
        <begin position="177"/>
        <end position="197"/>
    </location>
</feature>
<dbReference type="GO" id="GO:0055085">
    <property type="term" value="P:transmembrane transport"/>
    <property type="evidence" value="ECO:0007669"/>
    <property type="project" value="InterPro"/>
</dbReference>
<reference evidence="9" key="1">
    <citation type="submission" date="2020-11" db="EMBL/GenBank/DDBJ databases">
        <authorList>
            <person name="Kim M.K."/>
        </authorList>
    </citation>
    <scope>NUCLEOTIDE SEQUENCE</scope>
    <source>
        <strain evidence="9">BT350</strain>
    </source>
</reference>
<comment type="subcellular location">
    <subcellularLocation>
        <location evidence="1 7">Cell membrane</location>
        <topology evidence="1 7">Multi-pass membrane protein</topology>
    </subcellularLocation>
</comment>
<keyword evidence="10" id="KW-1185">Reference proteome</keyword>
<evidence type="ECO:0000256" key="6">
    <source>
        <dbReference type="ARBA" id="ARBA00023136"/>
    </source>
</evidence>
<dbReference type="Proteomes" id="UP000599312">
    <property type="component" value="Unassembled WGS sequence"/>
</dbReference>
<dbReference type="AlphaFoldDB" id="A0A931FMQ6"/>
<evidence type="ECO:0000313" key="10">
    <source>
        <dbReference type="Proteomes" id="UP000599312"/>
    </source>
</evidence>
<evidence type="ECO:0000256" key="5">
    <source>
        <dbReference type="ARBA" id="ARBA00022989"/>
    </source>
</evidence>
<keyword evidence="5 7" id="KW-1133">Transmembrane helix</keyword>
<keyword evidence="2 7" id="KW-0813">Transport</keyword>
<keyword evidence="3" id="KW-1003">Cell membrane</keyword>
<dbReference type="GO" id="GO:0005886">
    <property type="term" value="C:plasma membrane"/>
    <property type="evidence" value="ECO:0007669"/>
    <property type="project" value="UniProtKB-SubCell"/>
</dbReference>
<dbReference type="EMBL" id="JADQDO010000002">
    <property type="protein sequence ID" value="MBF9232820.1"/>
    <property type="molecule type" value="Genomic_DNA"/>
</dbReference>
<dbReference type="PANTHER" id="PTHR43163">
    <property type="entry name" value="DIPEPTIDE TRANSPORT SYSTEM PERMEASE PROTEIN DPPB-RELATED"/>
    <property type="match status" value="1"/>
</dbReference>
<evidence type="ECO:0000256" key="3">
    <source>
        <dbReference type="ARBA" id="ARBA00022475"/>
    </source>
</evidence>
<dbReference type="SUPFAM" id="SSF161098">
    <property type="entry name" value="MetI-like"/>
    <property type="match status" value="1"/>
</dbReference>
<proteinExistence type="inferred from homology"/>
<keyword evidence="6 7" id="KW-0472">Membrane</keyword>
<protein>
    <submittedName>
        <fullName evidence="9">ABC transporter permease</fullName>
    </submittedName>
</protein>
<dbReference type="RefSeq" id="WP_196270812.1">
    <property type="nucleotide sequence ID" value="NZ_JADQDO010000002.1"/>
</dbReference>
<feature type="transmembrane region" description="Helical" evidence="7">
    <location>
        <begin position="235"/>
        <end position="257"/>
    </location>
</feature>
<evidence type="ECO:0000256" key="7">
    <source>
        <dbReference type="RuleBase" id="RU363032"/>
    </source>
</evidence>